<evidence type="ECO:0000256" key="2">
    <source>
        <dbReference type="ARBA" id="ARBA00022516"/>
    </source>
</evidence>
<dbReference type="CDD" id="cd07989">
    <property type="entry name" value="LPLAT_AGPAT-like"/>
    <property type="match status" value="1"/>
</dbReference>
<organism evidence="8 9">
    <name type="scientific">Methylovorus glucosotrophus (strain SIP3-4)</name>
    <dbReference type="NCBI Taxonomy" id="582744"/>
    <lineage>
        <taxon>Bacteria</taxon>
        <taxon>Pseudomonadati</taxon>
        <taxon>Pseudomonadota</taxon>
        <taxon>Betaproteobacteria</taxon>
        <taxon>Nitrosomonadales</taxon>
        <taxon>Methylophilaceae</taxon>
        <taxon>Methylovorus</taxon>
    </lineage>
</organism>
<evidence type="ECO:0000313" key="9">
    <source>
        <dbReference type="Proteomes" id="UP000002743"/>
    </source>
</evidence>
<evidence type="ECO:0000256" key="4">
    <source>
        <dbReference type="ARBA" id="ARBA00023098"/>
    </source>
</evidence>
<evidence type="ECO:0000313" key="8">
    <source>
        <dbReference type="EMBL" id="ACT51513.1"/>
    </source>
</evidence>
<dbReference type="eggNOG" id="COG0204">
    <property type="taxonomic scope" value="Bacteria"/>
</dbReference>
<keyword evidence="6" id="KW-0472">Membrane</keyword>
<feature type="domain" description="Phospholipid/glycerol acyltransferase" evidence="7">
    <location>
        <begin position="73"/>
        <end position="185"/>
    </location>
</feature>
<dbReference type="AlphaFoldDB" id="C6X9X2"/>
<keyword evidence="6" id="KW-0812">Transmembrane</keyword>
<sequence>MEKPSSPITRIFRVIRIVLHMFNGMLIATLLLPRLSARQRDRVISRWARGLMQVMNIRVVVKGSPPHPDIASAMLVGNHVSWVDIHALNSVRTVRFIAKSEVRDWPVFGWFARKVNTFFIDRQRKQDTSRMVAEAVSSLQAGDCLCYFPEGTTTDGTELKPFKGSLMQAAIDADSMVWPVAIRYPREDGSANTEMAYWGDITLMQSIAKVLACRKPVVELDFAPPISPAGHDRRSLTLQARQAIASRLDLAG</sequence>
<dbReference type="KEGG" id="mei:Msip34_2271"/>
<gene>
    <name evidence="8" type="ordered locus">Msip34_2271</name>
</gene>
<evidence type="ECO:0000256" key="5">
    <source>
        <dbReference type="ARBA" id="ARBA00023315"/>
    </source>
</evidence>
<protein>
    <submittedName>
        <fullName evidence="8">Phospholipid/glycerol acyltransferase</fullName>
    </submittedName>
</protein>
<dbReference type="PANTHER" id="PTHR10434:SF64">
    <property type="entry name" value="1-ACYL-SN-GLYCEROL-3-PHOSPHATE ACYLTRANSFERASE-RELATED"/>
    <property type="match status" value="1"/>
</dbReference>
<evidence type="ECO:0000256" key="1">
    <source>
        <dbReference type="ARBA" id="ARBA00005189"/>
    </source>
</evidence>
<keyword evidence="9" id="KW-1185">Reference proteome</keyword>
<accession>C6X9X2</accession>
<feature type="transmembrane region" description="Helical" evidence="6">
    <location>
        <begin position="12"/>
        <end position="32"/>
    </location>
</feature>
<dbReference type="STRING" id="582744.Msip34_2271"/>
<keyword evidence="6" id="KW-1133">Transmembrane helix</keyword>
<keyword evidence="5 8" id="KW-0012">Acyltransferase</keyword>
<dbReference type="SUPFAM" id="SSF69593">
    <property type="entry name" value="Glycerol-3-phosphate (1)-acyltransferase"/>
    <property type="match status" value="1"/>
</dbReference>
<reference evidence="9" key="1">
    <citation type="submission" date="2009-07" db="EMBL/GenBank/DDBJ databases">
        <title>Complete sequence of chromosome of Methylovorus sp. SIP3-4.</title>
        <authorList>
            <person name="Lucas S."/>
            <person name="Copeland A."/>
            <person name="Lapidus A."/>
            <person name="Glavina del Rio T."/>
            <person name="Tice H."/>
            <person name="Bruce D."/>
            <person name="Goodwin L."/>
            <person name="Pitluck S."/>
            <person name="Clum A."/>
            <person name="Larimer F."/>
            <person name="Land M."/>
            <person name="Hauser L."/>
            <person name="Kyrpides N."/>
            <person name="Mikhailova N."/>
            <person name="Kayluzhnaya M."/>
            <person name="Chistoserdova L."/>
        </authorList>
    </citation>
    <scope>NUCLEOTIDE SEQUENCE [LARGE SCALE GENOMIC DNA]</scope>
    <source>
        <strain evidence="9">SIP3-4</strain>
    </source>
</reference>
<evidence type="ECO:0000259" key="7">
    <source>
        <dbReference type="SMART" id="SM00563"/>
    </source>
</evidence>
<dbReference type="HOGENOM" id="CLU_027938_0_1_4"/>
<dbReference type="InterPro" id="IPR002123">
    <property type="entry name" value="Plipid/glycerol_acylTrfase"/>
</dbReference>
<proteinExistence type="predicted"/>
<dbReference type="GO" id="GO:0006654">
    <property type="term" value="P:phosphatidic acid biosynthetic process"/>
    <property type="evidence" value="ECO:0007669"/>
    <property type="project" value="TreeGrafter"/>
</dbReference>
<name>C6X9X2_METGS</name>
<dbReference type="RefSeq" id="WP_015830819.1">
    <property type="nucleotide sequence ID" value="NC_012969.1"/>
</dbReference>
<evidence type="ECO:0000256" key="6">
    <source>
        <dbReference type="SAM" id="Phobius"/>
    </source>
</evidence>
<dbReference type="SMART" id="SM00563">
    <property type="entry name" value="PlsC"/>
    <property type="match status" value="1"/>
</dbReference>
<dbReference type="EMBL" id="CP001674">
    <property type="protein sequence ID" value="ACT51513.1"/>
    <property type="molecule type" value="Genomic_DNA"/>
</dbReference>
<dbReference type="OrthoDB" id="9806880at2"/>
<comment type="pathway">
    <text evidence="1">Lipid metabolism.</text>
</comment>
<dbReference type="Proteomes" id="UP000002743">
    <property type="component" value="Chromosome"/>
</dbReference>
<dbReference type="Pfam" id="PF01553">
    <property type="entry name" value="Acyltransferase"/>
    <property type="match status" value="1"/>
</dbReference>
<dbReference type="PANTHER" id="PTHR10434">
    <property type="entry name" value="1-ACYL-SN-GLYCEROL-3-PHOSPHATE ACYLTRANSFERASE"/>
    <property type="match status" value="1"/>
</dbReference>
<keyword evidence="4" id="KW-0443">Lipid metabolism</keyword>
<evidence type="ECO:0000256" key="3">
    <source>
        <dbReference type="ARBA" id="ARBA00022679"/>
    </source>
</evidence>
<dbReference type="GO" id="GO:0003841">
    <property type="term" value="F:1-acylglycerol-3-phosphate O-acyltransferase activity"/>
    <property type="evidence" value="ECO:0007669"/>
    <property type="project" value="TreeGrafter"/>
</dbReference>
<keyword evidence="2" id="KW-0444">Lipid biosynthesis</keyword>
<reference evidence="8 9" key="2">
    <citation type="journal article" date="2011" name="J. Bacteriol.">
        <title>Genomes of three methylotrophs from a single niche uncover genetic and metabolic divergence of Methylophilaceae.</title>
        <authorList>
            <person name="Lapidus A."/>
            <person name="Clum A."/>
            <person name="Labutti K."/>
            <person name="Kaluzhnaya M.G."/>
            <person name="Lim S."/>
            <person name="Beck D.A."/>
            <person name="Glavina Del Rio T."/>
            <person name="Nolan M."/>
            <person name="Mavromatis K."/>
            <person name="Huntemann M."/>
            <person name="Lucas S."/>
            <person name="Lidstrom M.E."/>
            <person name="Ivanova N."/>
            <person name="Chistoserdova L."/>
        </authorList>
    </citation>
    <scope>NUCLEOTIDE SEQUENCE [LARGE SCALE GENOMIC DNA]</scope>
    <source>
        <strain evidence="8 9">SIP3-4</strain>
    </source>
</reference>
<keyword evidence="3 8" id="KW-0808">Transferase</keyword>